<reference evidence="1 2" key="1">
    <citation type="submission" date="2020-05" db="EMBL/GenBank/DDBJ databases">
        <title>Strain PA2F3 complete genome.</title>
        <authorList>
            <person name="Kim Y.-S."/>
            <person name="Kim S.-J."/>
            <person name="Jung H.-k."/>
            <person name="Kim S.-E."/>
            <person name="Kim K.-H."/>
        </authorList>
    </citation>
    <scope>NUCLEOTIDE SEQUENCE [LARGE SCALE GENOMIC DNA]</scope>
    <source>
        <strain evidence="1 2">PA2F3</strain>
    </source>
</reference>
<evidence type="ECO:0000313" key="2">
    <source>
        <dbReference type="Proteomes" id="UP000502498"/>
    </source>
</evidence>
<proteinExistence type="predicted"/>
<accession>A0A7D4PLL6</accession>
<evidence type="ECO:0008006" key="3">
    <source>
        <dbReference type="Google" id="ProtNLM"/>
    </source>
</evidence>
<dbReference type="Proteomes" id="UP000502498">
    <property type="component" value="Chromosome"/>
</dbReference>
<sequence>MRETLPNTLQVRRRLREQAGPALIPGIGERGGAAGSAFDILVASTLSPEAIAPFQGPRIWTTLHYEVAEAVCATIADARRDDDFFRAVWAYGLLLSSIRSLHSFAASPINPPIFHSHTVDEVLRQLPDLVPEYRLDDLRALDALASEALYPKLSPRAHFHAMLSTDAVLAEADIISEGLLVDLKTSRGTTDATGRLRLLPPAKDVYQVVAYALLNGTGWEETYGEVTEVGIYAARYGVLVTWPLRALANELYGGHADIDDLRIGLHEAMLSDQLDML</sequence>
<dbReference type="RefSeq" id="WP_172989396.1">
    <property type="nucleotide sequence ID" value="NZ_CP054038.1"/>
</dbReference>
<organism evidence="1 2">
    <name type="scientific">Microbacterium hominis</name>
    <dbReference type="NCBI Taxonomy" id="162426"/>
    <lineage>
        <taxon>Bacteria</taxon>
        <taxon>Bacillati</taxon>
        <taxon>Actinomycetota</taxon>
        <taxon>Actinomycetes</taxon>
        <taxon>Micrococcales</taxon>
        <taxon>Microbacteriaceae</taxon>
        <taxon>Microbacterium</taxon>
    </lineage>
</organism>
<dbReference type="EMBL" id="CP054038">
    <property type="protein sequence ID" value="QKJ18955.1"/>
    <property type="molecule type" value="Genomic_DNA"/>
</dbReference>
<dbReference type="AlphaFoldDB" id="A0A7D4PLL6"/>
<evidence type="ECO:0000313" key="1">
    <source>
        <dbReference type="EMBL" id="QKJ18955.1"/>
    </source>
</evidence>
<name>A0A7D4PLL6_9MICO</name>
<protein>
    <recommendedName>
        <fullName evidence="3">PD-(D/E)XK endonuclease-like domain-containing protein</fullName>
    </recommendedName>
</protein>
<gene>
    <name evidence="1" type="ORF">HQM25_05880</name>
</gene>